<dbReference type="KEGG" id="dsy:DSY4274"/>
<dbReference type="Gene3D" id="3.30.1490.20">
    <property type="entry name" value="ATP-grasp fold, A domain"/>
    <property type="match status" value="1"/>
</dbReference>
<evidence type="ECO:0000313" key="2">
    <source>
        <dbReference type="EMBL" id="BAE86063.1"/>
    </source>
</evidence>
<dbReference type="SUPFAM" id="SSF56059">
    <property type="entry name" value="Glutathione synthetase ATP-binding domain-like"/>
    <property type="match status" value="1"/>
</dbReference>
<dbReference type="HOGENOM" id="CLU_015408_0_0_9"/>
<dbReference type="Proteomes" id="UP000001946">
    <property type="component" value="Chromosome"/>
</dbReference>
<reference evidence="2 3" key="1">
    <citation type="journal article" date="2006" name="J. Bacteriol.">
        <title>Complete genome sequence of the dehalorespiring bacterium Desulfitobacterium hafniense Y51 and comparison with Dehalococcoides ethenogenes 195.</title>
        <authorList>
            <person name="Nonaka H."/>
            <person name="Keresztes G."/>
            <person name="Shinoda Y."/>
            <person name="Ikenaga Y."/>
            <person name="Abe M."/>
            <person name="Naito K."/>
            <person name="Inatomi K."/>
            <person name="Furukawa K."/>
            <person name="Inui M."/>
            <person name="Yukawa H."/>
        </authorList>
    </citation>
    <scope>NUCLEOTIDE SEQUENCE [LARGE SCALE GENOMIC DNA]</scope>
    <source>
        <strain evidence="2 3">Y51</strain>
    </source>
</reference>
<accession>Q24PH9</accession>
<dbReference type="GO" id="GO:0005524">
    <property type="term" value="F:ATP binding"/>
    <property type="evidence" value="ECO:0007669"/>
    <property type="project" value="InterPro"/>
</dbReference>
<sequence>MLYNSTIQRWLGGRIMGQPQTISTGFPSLDDVIQFLWMGDNVVFQVKDIEVYQRFVQGFIHKNARPHRKMIYIRFAQHPPLITCHEHIELFPVNAERGFEEFCTQIHEKITLEGRDVFYIFDCLSELLDRWATDTMIGNFFKVTCPYLFELNTIAYFATYKNRNSFHTTAVIRDTTQVLIDIFEAEGQTYIHPIKMWKRYTPTLFFPHIEEGDAFLPVTSSAEVAFLNAQLGEYDDNPERDLDYWDRLFLKAGQLLAAKALTHSEEKNHIRHLARIFLSRDEGILQLIDEHFSLQDILSIKSRLIGSGFIGGKSVGMLLARKILVQDSDDWRKILEPHDSFYIGSDVFYSYLIDNNLWQLKMEQRRAKEDALAKAAQLQEKILKGQFNDFIRNKFLRMLEYFGQSPIIVRSSSLLEDGFGNAFPGKYESVFCINQGTLEERYHMFTQAIREIYASTLSEEALAYREKHNLSDTEEQMALLVQRVSGSNKGEYFFPDLAGVGFSYNTYVWDNRIDPQAGMIRLVLGLGTRAVDRLEGDYARIAALDRPLSVPYDGLENFKAFTQSKIDVLNIRANSQETVSIQDLLQKSLELYQTQFAERDWATEQRLRDLGRAPQELWFFTFNPLFANTNIAQIFSKLMKTLENAYRHPVDIEFTLNLRRNGDYFINLLQCRPLQIRGSKHQVHVPEEIPLSHTIFKGVGNFMGGSLSTRVHKIIFVEPLAYSNLTQSQKYEVARTIGKLNRQIDKESTTTLLLGPGRWGSRLPALGVPVSFAEINRISLLGEIGYQQTGFLPDVSFGTHFFQDLVESGIFYLALFPEKKETVYQLESLENYTEPLPEECFDKPYLQKTLQVYDFPAEINLQFVSDVASQRFLLFLPIQ</sequence>
<gene>
    <name evidence="2" type="ordered locus">DSY4274</name>
</gene>
<name>Q24PH9_DESHY</name>
<dbReference type="STRING" id="138119.DSY4274"/>
<dbReference type="GO" id="GO:0016301">
    <property type="term" value="F:kinase activity"/>
    <property type="evidence" value="ECO:0007669"/>
    <property type="project" value="InterPro"/>
</dbReference>
<dbReference type="Pfam" id="PF01326">
    <property type="entry name" value="PPDK_N"/>
    <property type="match status" value="1"/>
</dbReference>
<evidence type="ECO:0000259" key="1">
    <source>
        <dbReference type="Pfam" id="PF01326"/>
    </source>
</evidence>
<proteinExistence type="predicted"/>
<organism evidence="2 3">
    <name type="scientific">Desulfitobacterium hafniense (strain Y51)</name>
    <dbReference type="NCBI Taxonomy" id="138119"/>
    <lineage>
        <taxon>Bacteria</taxon>
        <taxon>Bacillati</taxon>
        <taxon>Bacillota</taxon>
        <taxon>Clostridia</taxon>
        <taxon>Eubacteriales</taxon>
        <taxon>Desulfitobacteriaceae</taxon>
        <taxon>Desulfitobacterium</taxon>
    </lineage>
</organism>
<feature type="domain" description="Pyruvate phosphate dikinase AMP/ATP-binding" evidence="1">
    <location>
        <begin position="310"/>
        <end position="689"/>
    </location>
</feature>
<dbReference type="InterPro" id="IPR013815">
    <property type="entry name" value="ATP_grasp_subdomain_1"/>
</dbReference>
<dbReference type="AlphaFoldDB" id="Q24PH9"/>
<keyword evidence="3" id="KW-1185">Reference proteome</keyword>
<dbReference type="EMBL" id="AP008230">
    <property type="protein sequence ID" value="BAE86063.1"/>
    <property type="molecule type" value="Genomic_DNA"/>
</dbReference>
<keyword evidence="2" id="KW-0670">Pyruvate</keyword>
<evidence type="ECO:0000313" key="3">
    <source>
        <dbReference type="Proteomes" id="UP000001946"/>
    </source>
</evidence>
<dbReference type="InterPro" id="IPR002192">
    <property type="entry name" value="PPDK_AMP/ATP-bd"/>
</dbReference>
<protein>
    <submittedName>
        <fullName evidence="2">Putative phosphoenolpyruvate synthase</fullName>
    </submittedName>
</protein>
<dbReference type="eggNOG" id="COG0574">
    <property type="taxonomic scope" value="Bacteria"/>
</dbReference>